<evidence type="ECO:0000256" key="1">
    <source>
        <dbReference type="SAM" id="SignalP"/>
    </source>
</evidence>
<dbReference type="EMBL" id="GG666525">
    <property type="protein sequence ID" value="EEN59024.1"/>
    <property type="molecule type" value="Genomic_DNA"/>
</dbReference>
<keyword evidence="1" id="KW-0732">Signal</keyword>
<gene>
    <name evidence="2" type="ORF">BRAFLDRAFT_84747</name>
</gene>
<dbReference type="PANTHER" id="PTHR44404">
    <property type="entry name" value="HYDROXYSTEROID DEHYDROGENASE 1M"/>
    <property type="match status" value="1"/>
</dbReference>
<feature type="signal peptide" evidence="1">
    <location>
        <begin position="1"/>
        <end position="21"/>
    </location>
</feature>
<accession>C3YL33</accession>
<sequence length="156" mass="17582">MGKLGWTLALLFAVLVGYIWYEPAFDPGKIGNPLTSFYAATKFGLDGFFASLRQELVMQDINVSVTYCVLGFIGTETSQNFLEEYQLSKDIIPSPPSDCAMAIIKGGATRQREIYYPWRDAWFATKLRPFVPDLVDHVTRSVFPPLKEKSPLFTVD</sequence>
<dbReference type="SUPFAM" id="SSF51735">
    <property type="entry name" value="NAD(P)-binding Rossmann-fold domains"/>
    <property type="match status" value="1"/>
</dbReference>
<proteinExistence type="predicted"/>
<feature type="chain" id="PRO_5002935746" evidence="1">
    <location>
        <begin position="22"/>
        <end position="156"/>
    </location>
</feature>
<dbReference type="AlphaFoldDB" id="C3YL33"/>
<dbReference type="Gene3D" id="3.40.50.720">
    <property type="entry name" value="NAD(P)-binding Rossmann-like Domain"/>
    <property type="match status" value="1"/>
</dbReference>
<dbReference type="InterPro" id="IPR002347">
    <property type="entry name" value="SDR_fam"/>
</dbReference>
<dbReference type="PANTHER" id="PTHR44404:SF1">
    <property type="entry name" value="HYDROXYSTEROID 11-BETA-DEHYDROGENASE 1-LIKE PROTEIN"/>
    <property type="match status" value="1"/>
</dbReference>
<organism>
    <name type="scientific">Branchiostoma floridae</name>
    <name type="common">Florida lancelet</name>
    <name type="synonym">Amphioxus</name>
    <dbReference type="NCBI Taxonomy" id="7739"/>
    <lineage>
        <taxon>Eukaryota</taxon>
        <taxon>Metazoa</taxon>
        <taxon>Chordata</taxon>
        <taxon>Cephalochordata</taxon>
        <taxon>Leptocardii</taxon>
        <taxon>Amphioxiformes</taxon>
        <taxon>Branchiostomatidae</taxon>
        <taxon>Branchiostoma</taxon>
    </lineage>
</organism>
<dbReference type="Pfam" id="PF00106">
    <property type="entry name" value="adh_short"/>
    <property type="match status" value="1"/>
</dbReference>
<protein>
    <submittedName>
        <fullName evidence="2">Uncharacterized protein</fullName>
    </submittedName>
</protein>
<name>C3YL33_BRAFL</name>
<evidence type="ECO:0000313" key="2">
    <source>
        <dbReference type="EMBL" id="EEN59024.1"/>
    </source>
</evidence>
<reference evidence="2" key="1">
    <citation type="journal article" date="2008" name="Nature">
        <title>The amphioxus genome and the evolution of the chordate karyotype.</title>
        <authorList>
            <consortium name="US DOE Joint Genome Institute (JGI-PGF)"/>
            <person name="Putnam N.H."/>
            <person name="Butts T."/>
            <person name="Ferrier D.E.K."/>
            <person name="Furlong R.F."/>
            <person name="Hellsten U."/>
            <person name="Kawashima T."/>
            <person name="Robinson-Rechavi M."/>
            <person name="Shoguchi E."/>
            <person name="Terry A."/>
            <person name="Yu J.-K."/>
            <person name="Benito-Gutierrez E.L."/>
            <person name="Dubchak I."/>
            <person name="Garcia-Fernandez J."/>
            <person name="Gibson-Brown J.J."/>
            <person name="Grigoriev I.V."/>
            <person name="Horton A.C."/>
            <person name="de Jong P.J."/>
            <person name="Jurka J."/>
            <person name="Kapitonov V.V."/>
            <person name="Kohara Y."/>
            <person name="Kuroki Y."/>
            <person name="Lindquist E."/>
            <person name="Lucas S."/>
            <person name="Osoegawa K."/>
            <person name="Pennacchio L.A."/>
            <person name="Salamov A.A."/>
            <person name="Satou Y."/>
            <person name="Sauka-Spengler T."/>
            <person name="Schmutz J."/>
            <person name="Shin-I T."/>
            <person name="Toyoda A."/>
            <person name="Bronner-Fraser M."/>
            <person name="Fujiyama A."/>
            <person name="Holland L.Z."/>
            <person name="Holland P.W.H."/>
            <person name="Satoh N."/>
            <person name="Rokhsar D.S."/>
        </authorList>
    </citation>
    <scope>NUCLEOTIDE SEQUENCE [LARGE SCALE GENOMIC DNA]</scope>
    <source>
        <strain evidence="2">S238N-H82</strain>
        <tissue evidence="2">Testes</tissue>
    </source>
</reference>
<dbReference type="InParanoid" id="C3YL33"/>
<dbReference type="eggNOG" id="KOG1205">
    <property type="taxonomic scope" value="Eukaryota"/>
</dbReference>
<dbReference type="InterPro" id="IPR036291">
    <property type="entry name" value="NAD(P)-bd_dom_sf"/>
</dbReference>